<dbReference type="InterPro" id="IPR020846">
    <property type="entry name" value="MFS_dom"/>
</dbReference>
<dbReference type="EMBL" id="CP055904">
    <property type="protein sequence ID" value="QMR41609.1"/>
    <property type="molecule type" value="Genomic_DNA"/>
</dbReference>
<dbReference type="InterPro" id="IPR036259">
    <property type="entry name" value="MFS_trans_sf"/>
</dbReference>
<feature type="domain" description="Major facilitator superfamily (MFS) profile" evidence="8">
    <location>
        <begin position="11"/>
        <end position="396"/>
    </location>
</feature>
<evidence type="ECO:0000256" key="4">
    <source>
        <dbReference type="ARBA" id="ARBA00022692"/>
    </source>
</evidence>
<feature type="transmembrane region" description="Helical" evidence="7">
    <location>
        <begin position="101"/>
        <end position="120"/>
    </location>
</feature>
<name>A0AAP9R042_KLEAE</name>
<feature type="transmembrane region" description="Helical" evidence="7">
    <location>
        <begin position="12"/>
        <end position="35"/>
    </location>
</feature>
<dbReference type="Pfam" id="PF07690">
    <property type="entry name" value="MFS_1"/>
    <property type="match status" value="1"/>
</dbReference>
<dbReference type="GO" id="GO:0005886">
    <property type="term" value="C:plasma membrane"/>
    <property type="evidence" value="ECO:0007669"/>
    <property type="project" value="UniProtKB-SubCell"/>
</dbReference>
<dbReference type="Proteomes" id="UP000514462">
    <property type="component" value="Chromosome"/>
</dbReference>
<accession>A0AAP9R042</accession>
<feature type="transmembrane region" description="Helical" evidence="7">
    <location>
        <begin position="167"/>
        <end position="186"/>
    </location>
</feature>
<dbReference type="SUPFAM" id="SSF103473">
    <property type="entry name" value="MFS general substrate transporter"/>
    <property type="match status" value="1"/>
</dbReference>
<keyword evidence="4 7" id="KW-0812">Transmembrane</keyword>
<proteinExistence type="predicted"/>
<evidence type="ECO:0000313" key="10">
    <source>
        <dbReference type="Proteomes" id="UP000514462"/>
    </source>
</evidence>
<evidence type="ECO:0000256" key="5">
    <source>
        <dbReference type="ARBA" id="ARBA00022989"/>
    </source>
</evidence>
<dbReference type="GO" id="GO:0022857">
    <property type="term" value="F:transmembrane transporter activity"/>
    <property type="evidence" value="ECO:0007669"/>
    <property type="project" value="InterPro"/>
</dbReference>
<reference evidence="10" key="1">
    <citation type="submission" date="2020-06" db="EMBL/GenBank/DDBJ databases">
        <title>REHAB project genomes.</title>
        <authorList>
            <person name="Shaw L.P."/>
        </authorList>
    </citation>
    <scope>NUCLEOTIDE SEQUENCE [LARGE SCALE GENOMIC DNA]</scope>
    <source>
        <strain evidence="10">RHBSTW-00938</strain>
    </source>
</reference>
<feature type="transmembrane region" description="Helical" evidence="7">
    <location>
        <begin position="41"/>
        <end position="63"/>
    </location>
</feature>
<protein>
    <submittedName>
        <fullName evidence="9">MFS transporter</fullName>
    </submittedName>
</protein>
<evidence type="ECO:0000259" key="8">
    <source>
        <dbReference type="PROSITE" id="PS50850"/>
    </source>
</evidence>
<evidence type="ECO:0000313" key="9">
    <source>
        <dbReference type="EMBL" id="QMR41609.1"/>
    </source>
</evidence>
<sequence length="402" mass="43957">MKSSFIWHDKRSLNYLLSLFIFSLGSFIINPYYAIYVSDNLGYGVAFAGVLVSIKVISQRVFALFGGSMADIFPAVYAALAGVGVRALSFALLALNANHEILLVSAVMNGIGGALFNPAIRKLLFTRYKEDDVKLKQVIAWRNAAFNLGAAIGPLIGVYLINLDFKGACVAITLIHIVVGLMLSGAKQACQLRPTEAGRRSLIVELSASLFNPALFPVFALQFFFMYFYSHIEYLLPIFITHQYSEYFVSVVFFVNTLFVIFAQTIFSRIFNELRAGIAWGAMVLFFISLAILSIFPGANPMIYGLLIVLGVIAFSTGEVILSIQVDYIATHVGGHLNSGTIFGAISLVAAGGLFAANAINSVILEYFDFAVVWLVNSLIAAGLGGFSLYRYYLSRTLAYSR</sequence>
<feature type="transmembrane region" description="Helical" evidence="7">
    <location>
        <begin position="371"/>
        <end position="393"/>
    </location>
</feature>
<dbReference type="Gene3D" id="1.20.1250.20">
    <property type="entry name" value="MFS general substrate transporter like domains"/>
    <property type="match status" value="1"/>
</dbReference>
<feature type="transmembrane region" description="Helical" evidence="7">
    <location>
        <begin position="75"/>
        <end position="95"/>
    </location>
</feature>
<dbReference type="AlphaFoldDB" id="A0AAP9R042"/>
<evidence type="ECO:0000256" key="2">
    <source>
        <dbReference type="ARBA" id="ARBA00022448"/>
    </source>
</evidence>
<dbReference type="RefSeq" id="WP_049047264.1">
    <property type="nucleotide sequence ID" value="NZ_CAYAFT010000006.1"/>
</dbReference>
<gene>
    <name evidence="9" type="ORF">HV331_19865</name>
</gene>
<dbReference type="PANTHER" id="PTHR23517:SF2">
    <property type="entry name" value="MULTIDRUG RESISTANCE PROTEIN MDTH"/>
    <property type="match status" value="1"/>
</dbReference>
<organism evidence="9 10">
    <name type="scientific">Klebsiella aerogenes</name>
    <name type="common">Enterobacter aerogenes</name>
    <dbReference type="NCBI Taxonomy" id="548"/>
    <lineage>
        <taxon>Bacteria</taxon>
        <taxon>Pseudomonadati</taxon>
        <taxon>Pseudomonadota</taxon>
        <taxon>Gammaproteobacteria</taxon>
        <taxon>Enterobacterales</taxon>
        <taxon>Enterobacteriaceae</taxon>
        <taxon>Klebsiella/Raoultella group</taxon>
        <taxon>Klebsiella</taxon>
    </lineage>
</organism>
<comment type="subcellular location">
    <subcellularLocation>
        <location evidence="1">Cell membrane</location>
        <topology evidence="1">Multi-pass membrane protein</topology>
    </subcellularLocation>
</comment>
<dbReference type="PROSITE" id="PS50850">
    <property type="entry name" value="MFS"/>
    <property type="match status" value="1"/>
</dbReference>
<evidence type="ECO:0000256" key="6">
    <source>
        <dbReference type="ARBA" id="ARBA00023136"/>
    </source>
</evidence>
<feature type="transmembrane region" description="Helical" evidence="7">
    <location>
        <begin position="247"/>
        <end position="266"/>
    </location>
</feature>
<feature type="transmembrane region" description="Helical" evidence="7">
    <location>
        <begin position="302"/>
        <end position="322"/>
    </location>
</feature>
<dbReference type="InterPro" id="IPR050171">
    <property type="entry name" value="MFS_Transporters"/>
</dbReference>
<keyword evidence="5 7" id="KW-1133">Transmembrane helix</keyword>
<feature type="transmembrane region" description="Helical" evidence="7">
    <location>
        <begin position="206"/>
        <end position="227"/>
    </location>
</feature>
<keyword evidence="3" id="KW-1003">Cell membrane</keyword>
<dbReference type="InterPro" id="IPR011701">
    <property type="entry name" value="MFS"/>
</dbReference>
<evidence type="ECO:0000256" key="7">
    <source>
        <dbReference type="SAM" id="Phobius"/>
    </source>
</evidence>
<evidence type="ECO:0000256" key="1">
    <source>
        <dbReference type="ARBA" id="ARBA00004651"/>
    </source>
</evidence>
<feature type="transmembrane region" description="Helical" evidence="7">
    <location>
        <begin position="278"/>
        <end position="296"/>
    </location>
</feature>
<dbReference type="PANTHER" id="PTHR23517">
    <property type="entry name" value="RESISTANCE PROTEIN MDTM, PUTATIVE-RELATED-RELATED"/>
    <property type="match status" value="1"/>
</dbReference>
<keyword evidence="2" id="KW-0813">Transport</keyword>
<evidence type="ECO:0000256" key="3">
    <source>
        <dbReference type="ARBA" id="ARBA00022475"/>
    </source>
</evidence>
<feature type="transmembrane region" description="Helical" evidence="7">
    <location>
        <begin position="140"/>
        <end position="161"/>
    </location>
</feature>
<feature type="transmembrane region" description="Helical" evidence="7">
    <location>
        <begin position="342"/>
        <end position="365"/>
    </location>
</feature>
<keyword evidence="6 7" id="KW-0472">Membrane</keyword>